<dbReference type="EMBL" id="RCML01000505">
    <property type="protein sequence ID" value="KAG2975134.1"/>
    <property type="molecule type" value="Genomic_DNA"/>
</dbReference>
<evidence type="ECO:0000313" key="1">
    <source>
        <dbReference type="EMBL" id="KAG2887185.1"/>
    </source>
</evidence>
<comment type="caution">
    <text evidence="4">The sequence shown here is derived from an EMBL/GenBank/DDBJ whole genome shotgun (WGS) entry which is preliminary data.</text>
</comment>
<sequence>MSSSSKNDDKERYLTYSIALRAANKEKEIKEEVMTKKMPKFIDSGPQDFLE</sequence>
<evidence type="ECO:0000313" key="4">
    <source>
        <dbReference type="EMBL" id="RAW30650.1"/>
    </source>
</evidence>
<dbReference type="Proteomes" id="UP000774804">
    <property type="component" value="Unassembled WGS sequence"/>
</dbReference>
<evidence type="ECO:0000313" key="3">
    <source>
        <dbReference type="EMBL" id="KAG3216540.1"/>
    </source>
</evidence>
<gene>
    <name evidence="4" type="ORF">PC110_g12999</name>
    <name evidence="1" type="ORF">PC115_g20435</name>
    <name evidence="2" type="ORF">PC118_g14123</name>
    <name evidence="3" type="ORF">PC129_g12600</name>
</gene>
<dbReference type="Proteomes" id="UP000251314">
    <property type="component" value="Unassembled WGS sequence"/>
</dbReference>
<organism evidence="4 5">
    <name type="scientific">Phytophthora cactorum</name>
    <dbReference type="NCBI Taxonomy" id="29920"/>
    <lineage>
        <taxon>Eukaryota</taxon>
        <taxon>Sar</taxon>
        <taxon>Stramenopiles</taxon>
        <taxon>Oomycota</taxon>
        <taxon>Peronosporomycetes</taxon>
        <taxon>Peronosporales</taxon>
        <taxon>Peronosporaceae</taxon>
        <taxon>Phytophthora</taxon>
    </lineage>
</organism>
<dbReference type="Proteomes" id="UP000697107">
    <property type="component" value="Unassembled WGS sequence"/>
</dbReference>
<dbReference type="OrthoDB" id="97275at2759"/>
<accession>A0A329S2A1</accession>
<dbReference type="EMBL" id="MJFZ01000360">
    <property type="protein sequence ID" value="RAW30650.1"/>
    <property type="molecule type" value="Genomic_DNA"/>
</dbReference>
<evidence type="ECO:0000313" key="5">
    <source>
        <dbReference type="Proteomes" id="UP000251314"/>
    </source>
</evidence>
<keyword evidence="5" id="KW-1185">Reference proteome</keyword>
<dbReference type="Proteomes" id="UP000760860">
    <property type="component" value="Unassembled WGS sequence"/>
</dbReference>
<protein>
    <submittedName>
        <fullName evidence="4">Uncharacterized protein</fullName>
    </submittedName>
</protein>
<dbReference type="EMBL" id="RCMV01000477">
    <property type="protein sequence ID" value="KAG3216540.1"/>
    <property type="molecule type" value="Genomic_DNA"/>
</dbReference>
<name>A0A329S2A1_9STRA</name>
<reference evidence="4 5" key="1">
    <citation type="submission" date="2018-01" db="EMBL/GenBank/DDBJ databases">
        <title>Draft genome of the strawberry crown rot pathogen Phytophthora cactorum.</title>
        <authorList>
            <person name="Armitage A.D."/>
            <person name="Lysoe E."/>
            <person name="Nellist C.F."/>
            <person name="Harrison R.J."/>
            <person name="Brurberg M.B."/>
        </authorList>
    </citation>
    <scope>NUCLEOTIDE SEQUENCE [LARGE SCALE GENOMIC DNA]</scope>
    <source>
        <strain evidence="4 5">10300</strain>
    </source>
</reference>
<dbReference type="EMBL" id="RCMI01001286">
    <property type="protein sequence ID" value="KAG2887185.1"/>
    <property type="molecule type" value="Genomic_DNA"/>
</dbReference>
<dbReference type="VEuPathDB" id="FungiDB:PC110_g12999"/>
<evidence type="ECO:0000313" key="2">
    <source>
        <dbReference type="EMBL" id="KAG2975134.1"/>
    </source>
</evidence>
<proteinExistence type="predicted"/>
<reference evidence="3" key="2">
    <citation type="submission" date="2018-05" db="EMBL/GenBank/DDBJ databases">
        <title>Effector identification in a new, highly contiguous assembly of the strawberry crown rot pathogen Phytophthora cactorum.</title>
        <authorList>
            <person name="Armitage A.D."/>
            <person name="Nellist C.F."/>
            <person name="Bates H."/>
            <person name="Vickerstaff R.J."/>
            <person name="Harrison R.J."/>
        </authorList>
    </citation>
    <scope>NUCLEOTIDE SEQUENCE</scope>
    <source>
        <strain evidence="1">4032</strain>
        <strain evidence="2">P415</strain>
        <strain evidence="3">P421</strain>
    </source>
</reference>
<dbReference type="AlphaFoldDB" id="A0A329S2A1"/>